<keyword evidence="2" id="KW-1185">Reference proteome</keyword>
<comment type="caution">
    <text evidence="1">The sequence shown here is derived from an EMBL/GenBank/DDBJ whole genome shotgun (WGS) entry which is preliminary data.</text>
</comment>
<dbReference type="AlphaFoldDB" id="A0A8S3R2J2"/>
<dbReference type="OrthoDB" id="5376140at2759"/>
<accession>A0A8S3R2J2</accession>
<sequence length="159" mass="18523">MNTCDAEVAVKNTHKSKEADVNTCDAEVEVKNTHKSKMEIDSANLHCDVNGCGTVLIFDADQKLTRKNVRQKKKKSKKTISILWIFQSRLSRQILTKHRDNDEVKAAKQLPVKDRNQVLCNLKRRGYHQYNLMLMKEEDFDVNQIVKERQARKQRAEKI</sequence>
<evidence type="ECO:0000313" key="1">
    <source>
        <dbReference type="EMBL" id="CAG2202924.1"/>
    </source>
</evidence>
<dbReference type="Proteomes" id="UP000683360">
    <property type="component" value="Unassembled WGS sequence"/>
</dbReference>
<gene>
    <name evidence="1" type="ORF">MEDL_17411</name>
</gene>
<name>A0A8S3R2J2_MYTED</name>
<proteinExistence type="predicted"/>
<protein>
    <submittedName>
        <fullName evidence="1">Uncharacterized protein</fullName>
    </submittedName>
</protein>
<dbReference type="EMBL" id="CAJPWZ010000901">
    <property type="protein sequence ID" value="CAG2202924.1"/>
    <property type="molecule type" value="Genomic_DNA"/>
</dbReference>
<evidence type="ECO:0000313" key="2">
    <source>
        <dbReference type="Proteomes" id="UP000683360"/>
    </source>
</evidence>
<reference evidence="1" key="1">
    <citation type="submission" date="2021-03" db="EMBL/GenBank/DDBJ databases">
        <authorList>
            <person name="Bekaert M."/>
        </authorList>
    </citation>
    <scope>NUCLEOTIDE SEQUENCE</scope>
</reference>
<organism evidence="1 2">
    <name type="scientific">Mytilus edulis</name>
    <name type="common">Blue mussel</name>
    <dbReference type="NCBI Taxonomy" id="6550"/>
    <lineage>
        <taxon>Eukaryota</taxon>
        <taxon>Metazoa</taxon>
        <taxon>Spiralia</taxon>
        <taxon>Lophotrochozoa</taxon>
        <taxon>Mollusca</taxon>
        <taxon>Bivalvia</taxon>
        <taxon>Autobranchia</taxon>
        <taxon>Pteriomorphia</taxon>
        <taxon>Mytilida</taxon>
        <taxon>Mytiloidea</taxon>
        <taxon>Mytilidae</taxon>
        <taxon>Mytilinae</taxon>
        <taxon>Mytilus</taxon>
    </lineage>
</organism>